<reference evidence="1 2" key="1">
    <citation type="submission" date="2019-02" db="EMBL/GenBank/DDBJ databases">
        <title>Deep-cultivation of Planctomycetes and their phenomic and genomic characterization uncovers novel biology.</title>
        <authorList>
            <person name="Wiegand S."/>
            <person name="Jogler M."/>
            <person name="Boedeker C."/>
            <person name="Pinto D."/>
            <person name="Vollmers J."/>
            <person name="Rivas-Marin E."/>
            <person name="Kohn T."/>
            <person name="Peeters S.H."/>
            <person name="Heuer A."/>
            <person name="Rast P."/>
            <person name="Oberbeckmann S."/>
            <person name="Bunk B."/>
            <person name="Jeske O."/>
            <person name="Meyerdierks A."/>
            <person name="Storesund J.E."/>
            <person name="Kallscheuer N."/>
            <person name="Luecker S."/>
            <person name="Lage O.M."/>
            <person name="Pohl T."/>
            <person name="Merkel B.J."/>
            <person name="Hornburger P."/>
            <person name="Mueller R.-W."/>
            <person name="Bruemmer F."/>
            <person name="Labrenz M."/>
            <person name="Spormann A.M."/>
            <person name="Op den Camp H."/>
            <person name="Overmann J."/>
            <person name="Amann R."/>
            <person name="Jetten M.S.M."/>
            <person name="Mascher T."/>
            <person name="Medema M.H."/>
            <person name="Devos D.P."/>
            <person name="Kaster A.-K."/>
            <person name="Ovreas L."/>
            <person name="Rohde M."/>
            <person name="Galperin M.Y."/>
            <person name="Jogler C."/>
        </authorList>
    </citation>
    <scope>NUCLEOTIDE SEQUENCE [LARGE SCALE GENOMIC DNA]</scope>
    <source>
        <strain evidence="1 2">KS4</strain>
    </source>
</reference>
<protein>
    <recommendedName>
        <fullName evidence="3">Lipoprotein</fullName>
    </recommendedName>
</protein>
<gene>
    <name evidence="1" type="ORF">KS4_34510</name>
</gene>
<sequence>MRIKQSAVMGFMLLLVMILSGCALFKAEDKWLREDKPMERQAIAERVAPMGREYRSMIETWLGFRLPKKTIAQYASQSGSYEQHMYMRFESTDAGLLAILSKMSIDINEFVTDEFTKGALESYIDEGLFGAAPLIDDDKKVFLKDVVMSRNSVPARAEVYLVRLESDKNIAMIHISMY</sequence>
<dbReference type="Proteomes" id="UP000317369">
    <property type="component" value="Chromosome"/>
</dbReference>
<dbReference type="EMBL" id="CP036425">
    <property type="protein sequence ID" value="QDU35370.1"/>
    <property type="molecule type" value="Genomic_DNA"/>
</dbReference>
<organism evidence="1 2">
    <name type="scientific">Poriferisphaera corsica</name>
    <dbReference type="NCBI Taxonomy" id="2528020"/>
    <lineage>
        <taxon>Bacteria</taxon>
        <taxon>Pseudomonadati</taxon>
        <taxon>Planctomycetota</taxon>
        <taxon>Phycisphaerae</taxon>
        <taxon>Phycisphaerales</taxon>
        <taxon>Phycisphaeraceae</taxon>
        <taxon>Poriferisphaera</taxon>
    </lineage>
</organism>
<dbReference type="RefSeq" id="WP_145080603.1">
    <property type="nucleotide sequence ID" value="NZ_CP036425.1"/>
</dbReference>
<evidence type="ECO:0000313" key="1">
    <source>
        <dbReference type="EMBL" id="QDU35370.1"/>
    </source>
</evidence>
<evidence type="ECO:0000313" key="2">
    <source>
        <dbReference type="Proteomes" id="UP000317369"/>
    </source>
</evidence>
<accession>A0A517YYQ7</accession>
<proteinExistence type="predicted"/>
<dbReference type="AlphaFoldDB" id="A0A517YYQ7"/>
<evidence type="ECO:0008006" key="3">
    <source>
        <dbReference type="Google" id="ProtNLM"/>
    </source>
</evidence>
<dbReference type="PROSITE" id="PS51257">
    <property type="entry name" value="PROKAR_LIPOPROTEIN"/>
    <property type="match status" value="1"/>
</dbReference>
<name>A0A517YYQ7_9BACT</name>
<dbReference type="KEGG" id="pcor:KS4_34510"/>
<keyword evidence="2" id="KW-1185">Reference proteome</keyword>